<dbReference type="KEGG" id="mox:DAMO_2022"/>
<protein>
    <submittedName>
        <fullName evidence="2">Uncharacterized protein</fullName>
    </submittedName>
</protein>
<dbReference type="EMBL" id="FP565575">
    <property type="protein sequence ID" value="CBE69072.1"/>
    <property type="molecule type" value="Genomic_DNA"/>
</dbReference>
<proteinExistence type="predicted"/>
<dbReference type="Proteomes" id="UP000006898">
    <property type="component" value="Chromosome"/>
</dbReference>
<dbReference type="AlphaFoldDB" id="D5MH41"/>
<name>D5MH41_METO1</name>
<evidence type="ECO:0000313" key="2">
    <source>
        <dbReference type="EMBL" id="CBE69072.1"/>
    </source>
</evidence>
<dbReference type="STRING" id="671143.DAMO_2022"/>
<sequence length="54" mass="6182">MSNGGNNRSFRIPERRPRSSQLNRLLDPTTHSVTLETLTRAAHAVERRVKLELV</sequence>
<reference evidence="2 3" key="1">
    <citation type="journal article" date="2010" name="Nature">
        <title>Nitrite-driven anaerobic methane oxidation by oxygenic bacteria.</title>
        <authorList>
            <person name="Ettwig K.F."/>
            <person name="Butler M.K."/>
            <person name="Le Paslier D."/>
            <person name="Pelletier E."/>
            <person name="Mangenot S."/>
            <person name="Kuypers M.M.M."/>
            <person name="Schreiber F."/>
            <person name="Dutilh B.E."/>
            <person name="Zedelius J."/>
            <person name="de Beer D."/>
            <person name="Gloerich J."/>
            <person name="Wessels H.J.C.T."/>
            <person name="van Allen T."/>
            <person name="Luesken F."/>
            <person name="Wu M."/>
            <person name="van de Pas-Schoonen K.T."/>
            <person name="Op den Camp H.J.M."/>
            <person name="Janssen-Megens E.M."/>
            <person name="Francoijs K-J."/>
            <person name="Stunnenberg H."/>
            <person name="Weissenbach J."/>
            <person name="Jetten M.S.M."/>
            <person name="Strous M."/>
        </authorList>
    </citation>
    <scope>NUCLEOTIDE SEQUENCE [LARGE SCALE GENOMIC DNA]</scope>
</reference>
<organism evidence="2 3">
    <name type="scientific">Methylomirabilis oxygeniifera</name>
    <dbReference type="NCBI Taxonomy" id="671143"/>
    <lineage>
        <taxon>Bacteria</taxon>
        <taxon>Candidatus Methylomirabilota</taxon>
        <taxon>Candidatus Methylomirabilia</taxon>
        <taxon>Candidatus Methylomirabilales</taxon>
        <taxon>Candidatus Methylomirabilaceae</taxon>
        <taxon>Candidatus Methylomirabilis</taxon>
    </lineage>
</organism>
<gene>
    <name evidence="2" type="ORF">DAMO_2022</name>
</gene>
<evidence type="ECO:0000313" key="3">
    <source>
        <dbReference type="Proteomes" id="UP000006898"/>
    </source>
</evidence>
<evidence type="ECO:0000256" key="1">
    <source>
        <dbReference type="SAM" id="MobiDB-lite"/>
    </source>
</evidence>
<feature type="region of interest" description="Disordered" evidence="1">
    <location>
        <begin position="1"/>
        <end position="27"/>
    </location>
</feature>
<dbReference type="HOGENOM" id="CLU_3041523_0_0_0"/>
<accession>D5MH41</accession>